<sequence>MAKPTVLFVTNQELGQATVVLSVAYEFLIRQSYNVHIASSRQLEPEVSKLNAQAARATQLQSSSTTANFHTLPGRTMFEAAMNRGNSSSSSSGSWFNAHNIGLFGARQAYTMLCGVMVPWTGDEYIAVYHRCIEIIKKVQPRIVVIEPLCAQAIDACRTLRCKYAILSPNTVKDHVVQPMLGNLWKFPVLCSGYSFPLPWRHILPNAFLAICAGLTFANSRVFKAIDERRHAEGITGPYPVMASLAKNPTPLLIASRPEIDFPCFVPDSIISCGPILRPCAPINEECPELAEWLLRGPTVLVNLGSNVCFDRDQTRKFAHGLRMLLDARPDIQVLWKLKPDRKVEAALWIAEAVEGIFDEVFAGRVRIEEWLPVEPICILESGQICCMVHHGGANSYNEAIRAGVPQIVLPVWFDTYDFAARVEYLGVGVWGSKMSAPAINGPELGKALLCVLHSNESSTIRDQAKTIAAEIGFSEGRVVACEKLLELIER</sequence>
<dbReference type="Proteomes" id="UP000000560">
    <property type="component" value="Chromosome I"/>
</dbReference>
<dbReference type="KEGG" id="ani:ANIA_10777"/>
<evidence type="ECO:0000259" key="2">
    <source>
        <dbReference type="Pfam" id="PF06722"/>
    </source>
</evidence>
<evidence type="ECO:0000256" key="1">
    <source>
        <dbReference type="ARBA" id="ARBA00022679"/>
    </source>
</evidence>
<dbReference type="PANTHER" id="PTHR43060:SF15">
    <property type="entry name" value="3-HYDROXYISOBUTYRATE DEHYDROGENASE-LIKE 1, MITOCHONDRIAL-RELATED"/>
    <property type="match status" value="1"/>
</dbReference>
<feature type="domain" description="Erythromycin biosynthesis protein CIII-like C-terminal" evidence="2">
    <location>
        <begin position="364"/>
        <end position="453"/>
    </location>
</feature>
<reference evidence="4" key="2">
    <citation type="journal article" date="2009" name="Fungal Genet. Biol.">
        <title>The 2008 update of the Aspergillus nidulans genome annotation: a community effort.</title>
        <authorList>
            <person name="Wortman J.R."/>
            <person name="Gilsenan J.M."/>
            <person name="Joardar V."/>
            <person name="Deegan J."/>
            <person name="Clutterbuck J."/>
            <person name="Andersen M.R."/>
            <person name="Archer D."/>
            <person name="Bencina M."/>
            <person name="Braus G."/>
            <person name="Coutinho P."/>
            <person name="von Dohren H."/>
            <person name="Doonan J."/>
            <person name="Driessen A.J."/>
            <person name="Durek P."/>
            <person name="Espeso E."/>
            <person name="Fekete E."/>
            <person name="Flipphi M."/>
            <person name="Estrada C.G."/>
            <person name="Geysens S."/>
            <person name="Goldman G."/>
            <person name="de Groot P.W."/>
            <person name="Hansen K."/>
            <person name="Harris S.D."/>
            <person name="Heinekamp T."/>
            <person name="Helmstaedt K."/>
            <person name="Henrissat B."/>
            <person name="Hofmann G."/>
            <person name="Homan T."/>
            <person name="Horio T."/>
            <person name="Horiuchi H."/>
            <person name="James S."/>
            <person name="Jones M."/>
            <person name="Karaffa L."/>
            <person name="Karanyi Z."/>
            <person name="Kato M."/>
            <person name="Keller N."/>
            <person name="Kelly D.E."/>
            <person name="Kiel J.A."/>
            <person name="Kim J.M."/>
            <person name="van der Klei I.J."/>
            <person name="Klis F.M."/>
            <person name="Kovalchuk A."/>
            <person name="Krasevec N."/>
            <person name="Kubicek C.P."/>
            <person name="Liu B."/>
            <person name="Maccabe A."/>
            <person name="Meyer V."/>
            <person name="Mirabito P."/>
            <person name="Miskei M."/>
            <person name="Mos M."/>
            <person name="Mullins J."/>
            <person name="Nelson D.R."/>
            <person name="Nielsen J."/>
            <person name="Oakley B.R."/>
            <person name="Osmani S.A."/>
            <person name="Pakula T."/>
            <person name="Paszewski A."/>
            <person name="Paulsen I."/>
            <person name="Pilsyk S."/>
            <person name="Pocsi I."/>
            <person name="Punt P.J."/>
            <person name="Ram A.F."/>
            <person name="Ren Q."/>
            <person name="Robellet X."/>
            <person name="Robson G."/>
            <person name="Seiboth B."/>
            <person name="van Solingen P."/>
            <person name="Specht T."/>
            <person name="Sun J."/>
            <person name="Taheri-Talesh N."/>
            <person name="Takeshita N."/>
            <person name="Ussery D."/>
            <person name="vanKuyk P.A."/>
            <person name="Visser H."/>
            <person name="van de Vondervoort P.J."/>
            <person name="de Vries R.P."/>
            <person name="Walton J."/>
            <person name="Xiang X."/>
            <person name="Xiong Y."/>
            <person name="Zeng A.P."/>
            <person name="Brandt B.W."/>
            <person name="Cornell M.J."/>
            <person name="van den Hondel C.A."/>
            <person name="Visser J."/>
            <person name="Oliver S.G."/>
            <person name="Turner G."/>
        </authorList>
    </citation>
    <scope>GENOME REANNOTATION</scope>
    <source>
        <strain evidence="4">FGSC A4 / ATCC 38163 / CBS 112.46 / NRRL 194 / M139</strain>
    </source>
</reference>
<dbReference type="RefSeq" id="XP_050466983.1">
    <property type="nucleotide sequence ID" value="XM_050611750.1"/>
</dbReference>
<dbReference type="PANTHER" id="PTHR43060">
    <property type="entry name" value="3-HYDROXYISOBUTYRATE DEHYDROGENASE-LIKE 1, MITOCHONDRIAL-RELATED"/>
    <property type="match status" value="1"/>
</dbReference>
<name>C8V224_EMENI</name>
<proteinExistence type="predicted"/>
<accession>C8V224</accession>
<evidence type="ECO:0000313" key="4">
    <source>
        <dbReference type="Proteomes" id="UP000000560"/>
    </source>
</evidence>
<dbReference type="InParanoid" id="C8V224"/>
<keyword evidence="4" id="KW-1185">Reference proteome</keyword>
<dbReference type="GO" id="GO:0016758">
    <property type="term" value="F:hexosyltransferase activity"/>
    <property type="evidence" value="ECO:0007669"/>
    <property type="project" value="UniProtKB-ARBA"/>
</dbReference>
<dbReference type="GeneID" id="2871074"/>
<keyword evidence="1 3" id="KW-0808">Transferase</keyword>
<dbReference type="HOGENOM" id="CLU_031484_0_0_1"/>
<reference evidence="4" key="1">
    <citation type="journal article" date="2005" name="Nature">
        <title>Sequencing of Aspergillus nidulans and comparative analysis with A. fumigatus and A. oryzae.</title>
        <authorList>
            <person name="Galagan J.E."/>
            <person name="Calvo S.E."/>
            <person name="Cuomo C."/>
            <person name="Ma L.J."/>
            <person name="Wortman J.R."/>
            <person name="Batzoglou S."/>
            <person name="Lee S.I."/>
            <person name="Basturkmen M."/>
            <person name="Spevak C.C."/>
            <person name="Clutterbuck J."/>
            <person name="Kapitonov V."/>
            <person name="Jurka J."/>
            <person name="Scazzocchio C."/>
            <person name="Farman M."/>
            <person name="Butler J."/>
            <person name="Purcell S."/>
            <person name="Harris S."/>
            <person name="Braus G.H."/>
            <person name="Draht O."/>
            <person name="Busch S."/>
            <person name="D'Enfert C."/>
            <person name="Bouchier C."/>
            <person name="Goldman G.H."/>
            <person name="Bell-Pedersen D."/>
            <person name="Griffiths-Jones S."/>
            <person name="Doonan J.H."/>
            <person name="Yu J."/>
            <person name="Vienken K."/>
            <person name="Pain A."/>
            <person name="Freitag M."/>
            <person name="Selker E.U."/>
            <person name="Archer D.B."/>
            <person name="Penalva M.A."/>
            <person name="Oakley B.R."/>
            <person name="Momany M."/>
            <person name="Tanaka T."/>
            <person name="Kumagai T."/>
            <person name="Asai K."/>
            <person name="Machida M."/>
            <person name="Nierman W.C."/>
            <person name="Denning D.W."/>
            <person name="Caddick M."/>
            <person name="Hynes M."/>
            <person name="Paoletti M."/>
            <person name="Fischer R."/>
            <person name="Miller B."/>
            <person name="Dyer P."/>
            <person name="Sachs M.S."/>
            <person name="Osmani S.A."/>
            <person name="Birren B.W."/>
        </authorList>
    </citation>
    <scope>NUCLEOTIDE SEQUENCE [LARGE SCALE GENOMIC DNA]</scope>
    <source>
        <strain evidence="4">FGSC A4 / ATCC 38163 / CBS 112.46 / NRRL 194 / M139</strain>
    </source>
</reference>
<dbReference type="CDD" id="cd03784">
    <property type="entry name" value="GT1_Gtf-like"/>
    <property type="match status" value="1"/>
</dbReference>
<dbReference type="EMBL" id="BN001301">
    <property type="protein sequence ID" value="CBF70018.1"/>
    <property type="molecule type" value="Genomic_DNA"/>
</dbReference>
<dbReference type="GO" id="GO:0008194">
    <property type="term" value="F:UDP-glycosyltransferase activity"/>
    <property type="evidence" value="ECO:0007669"/>
    <property type="project" value="InterPro"/>
</dbReference>
<protein>
    <submittedName>
        <fullName evidence="3">UDP-glucoronosyl and UDP-glucosyl transferase family protein (AFU_orthologue AFUA_2G11590)</fullName>
    </submittedName>
</protein>
<dbReference type="Gene3D" id="3.40.50.2000">
    <property type="entry name" value="Glycogen Phosphorylase B"/>
    <property type="match status" value="1"/>
</dbReference>
<evidence type="ECO:0000313" key="3">
    <source>
        <dbReference type="EMBL" id="CBF70018.1"/>
    </source>
</evidence>
<organism evidence="3 4">
    <name type="scientific">Emericella nidulans (strain FGSC A4 / ATCC 38163 / CBS 112.46 / NRRL 194 / M139)</name>
    <name type="common">Aspergillus nidulans</name>
    <dbReference type="NCBI Taxonomy" id="227321"/>
    <lineage>
        <taxon>Eukaryota</taxon>
        <taxon>Fungi</taxon>
        <taxon>Dikarya</taxon>
        <taxon>Ascomycota</taxon>
        <taxon>Pezizomycotina</taxon>
        <taxon>Eurotiomycetes</taxon>
        <taxon>Eurotiomycetidae</taxon>
        <taxon>Eurotiales</taxon>
        <taxon>Aspergillaceae</taxon>
        <taxon>Aspergillus</taxon>
        <taxon>Aspergillus subgen. Nidulantes</taxon>
    </lineage>
</organism>
<dbReference type="Pfam" id="PF06722">
    <property type="entry name" value="EryCIII-like_C"/>
    <property type="match status" value="1"/>
</dbReference>
<dbReference type="eggNOG" id="KOG1192">
    <property type="taxonomic scope" value="Eukaryota"/>
</dbReference>
<dbReference type="VEuPathDB" id="FungiDB:AN10777"/>
<dbReference type="OMA" id="GANCFYE"/>
<dbReference type="OrthoDB" id="5835829at2759"/>
<dbReference type="InterPro" id="IPR002213">
    <property type="entry name" value="UDP_glucos_trans"/>
</dbReference>
<gene>
    <name evidence="3" type="ORF">ANIA_10777</name>
</gene>
<dbReference type="SUPFAM" id="SSF53756">
    <property type="entry name" value="UDP-Glycosyltransferase/glycogen phosphorylase"/>
    <property type="match status" value="1"/>
</dbReference>
<dbReference type="InterPro" id="IPR010610">
    <property type="entry name" value="EryCIII-like_C"/>
</dbReference>
<dbReference type="AlphaFoldDB" id="C8V224"/>